<proteinExistence type="predicted"/>
<protein>
    <recommendedName>
        <fullName evidence="5">Low affinity iron permease family protein</fullName>
    </recommendedName>
</protein>
<evidence type="ECO:0000313" key="4">
    <source>
        <dbReference type="Proteomes" id="UP000294929"/>
    </source>
</evidence>
<evidence type="ECO:0008006" key="5">
    <source>
        <dbReference type="Google" id="ProtNLM"/>
    </source>
</evidence>
<sequence>MDAITGWAGSLRISVAVFVAVAAALLVGIVTHFPPWWQTSVYATNALVALVMLFVIQHTTNRQTGAILLKLDELILTSSTARDEVIDAERRDTAEQEKLHDRLHH</sequence>
<dbReference type="AlphaFoldDB" id="A0A4V3AWB3"/>
<keyword evidence="2" id="KW-0812">Transmembrane</keyword>
<evidence type="ECO:0000313" key="3">
    <source>
        <dbReference type="EMBL" id="TDK89522.1"/>
    </source>
</evidence>
<dbReference type="EMBL" id="SDLO01000008">
    <property type="protein sequence ID" value="TDK89522.1"/>
    <property type="molecule type" value="Genomic_DNA"/>
</dbReference>
<keyword evidence="2" id="KW-0472">Membrane</keyword>
<name>A0A4V3AWB3_MYCMU</name>
<comment type="caution">
    <text evidence="3">The sequence shown here is derived from an EMBL/GenBank/DDBJ whole genome shotgun (WGS) entry which is preliminary data.</text>
</comment>
<dbReference type="GO" id="GO:0055085">
    <property type="term" value="P:transmembrane transport"/>
    <property type="evidence" value="ECO:0007669"/>
    <property type="project" value="InterPro"/>
</dbReference>
<evidence type="ECO:0000256" key="2">
    <source>
        <dbReference type="SAM" id="Phobius"/>
    </source>
</evidence>
<keyword evidence="2" id="KW-1133">Transmembrane helix</keyword>
<dbReference type="Pfam" id="PF04120">
    <property type="entry name" value="Iron_permease"/>
    <property type="match status" value="1"/>
</dbReference>
<reference evidence="3 4" key="1">
    <citation type="submission" date="2019-01" db="EMBL/GenBank/DDBJ databases">
        <title>High-quality-draft genome sequences of five non-tuberculosis mycobacteriaceae isolated from a nosocomial environment.</title>
        <authorList>
            <person name="Tiago I."/>
            <person name="Alarico S."/>
            <person name="Pereira S.G."/>
            <person name="Coelho C."/>
            <person name="Maranha A."/>
            <person name="Empadinhas N."/>
        </authorList>
    </citation>
    <scope>NUCLEOTIDE SEQUENCE [LARGE SCALE GENOMIC DNA]</scope>
    <source>
        <strain evidence="3 4">24AIII</strain>
    </source>
</reference>
<dbReference type="RefSeq" id="WP_133426713.1">
    <property type="nucleotide sequence ID" value="NZ_JAPMJT010000004.1"/>
</dbReference>
<accession>A0A4V3AWB3</accession>
<dbReference type="InterPro" id="IPR007251">
    <property type="entry name" value="Iron_permease_Fet4"/>
</dbReference>
<feature type="region of interest" description="Disordered" evidence="1">
    <location>
        <begin position="86"/>
        <end position="105"/>
    </location>
</feature>
<evidence type="ECO:0000256" key="1">
    <source>
        <dbReference type="SAM" id="MobiDB-lite"/>
    </source>
</evidence>
<gene>
    <name evidence="3" type="ORF">EUA03_12050</name>
</gene>
<organism evidence="3 4">
    <name type="scientific">Mycolicibacterium mucogenicum</name>
    <name type="common">Mycobacterium mucogenicum</name>
    <dbReference type="NCBI Taxonomy" id="56689"/>
    <lineage>
        <taxon>Bacteria</taxon>
        <taxon>Bacillati</taxon>
        <taxon>Actinomycetota</taxon>
        <taxon>Actinomycetes</taxon>
        <taxon>Mycobacteriales</taxon>
        <taxon>Mycobacteriaceae</taxon>
        <taxon>Mycolicibacterium</taxon>
    </lineage>
</organism>
<feature type="transmembrane region" description="Helical" evidence="2">
    <location>
        <begin position="12"/>
        <end position="30"/>
    </location>
</feature>
<dbReference type="Proteomes" id="UP000294929">
    <property type="component" value="Unassembled WGS sequence"/>
</dbReference>
<feature type="transmembrane region" description="Helical" evidence="2">
    <location>
        <begin position="36"/>
        <end position="56"/>
    </location>
</feature>